<evidence type="ECO:0000256" key="5">
    <source>
        <dbReference type="ARBA" id="ARBA00037590"/>
    </source>
</evidence>
<dbReference type="SUPFAM" id="SSF55120">
    <property type="entry name" value="Pseudouridine synthase"/>
    <property type="match status" value="1"/>
</dbReference>
<evidence type="ECO:0000259" key="8">
    <source>
        <dbReference type="Pfam" id="PF00849"/>
    </source>
</evidence>
<evidence type="ECO:0000313" key="9">
    <source>
        <dbReference type="EMBL" id="REL36322.1"/>
    </source>
</evidence>
<gene>
    <name evidence="9" type="ORF">DXX92_13915</name>
</gene>
<protein>
    <recommendedName>
        <fullName evidence="7">Pseudouridine synthase</fullName>
        <ecNumber evidence="7">5.4.99.-</ecNumber>
    </recommendedName>
</protein>
<evidence type="ECO:0000256" key="6">
    <source>
        <dbReference type="PROSITE-ProRule" id="PRU00182"/>
    </source>
</evidence>
<keyword evidence="2 6" id="KW-0694">RNA-binding</keyword>
<sequence length="243" mass="27645">MLNNFGNKPLSTSRIDKFIANYLSINRKQVRLLVAQQRVVIDGDIATSVDQLINKFSVIAFDGQIIQNHSAHYLMLHKPVGVVCATKDQQHNTVIDLINEPYKHELHIVGRLDLNTSGLVLLTNDSRWSEALTDPKHKVEKHYRVSLANKLTAEYIDAFNDGMYFGFEDITTQPAKLTILDDYRAHVVLTEGKYHQIKRMFGRFRNPVVALHRQKVGNIVLPESLASGDYRPLSQDEILRAKA</sequence>
<comment type="similarity">
    <text evidence="1 7">Belongs to the pseudouridine synthase RsuA family.</text>
</comment>
<dbReference type="EMBL" id="QUOV01000001">
    <property type="protein sequence ID" value="REL36322.1"/>
    <property type="molecule type" value="Genomic_DNA"/>
</dbReference>
<dbReference type="GO" id="GO:0006364">
    <property type="term" value="P:rRNA processing"/>
    <property type="evidence" value="ECO:0007669"/>
    <property type="project" value="UniProtKB-ARBA"/>
</dbReference>
<dbReference type="InterPro" id="IPR050343">
    <property type="entry name" value="RsuA_PseudoU_synthase"/>
</dbReference>
<comment type="catalytic activity">
    <reaction evidence="4">
        <text>uridine(516) in 16S rRNA = pseudouridine(516) in 16S rRNA</text>
        <dbReference type="Rhea" id="RHEA:38867"/>
        <dbReference type="Rhea" id="RHEA-COMP:10089"/>
        <dbReference type="Rhea" id="RHEA-COMP:10090"/>
        <dbReference type="ChEBI" id="CHEBI:65314"/>
        <dbReference type="ChEBI" id="CHEBI:65315"/>
        <dbReference type="EC" id="5.4.99.19"/>
    </reaction>
</comment>
<accession>A0A3E0UKQ8</accession>
<dbReference type="NCBIfam" id="TIGR00093">
    <property type="entry name" value="pseudouridine synthase"/>
    <property type="match status" value="1"/>
</dbReference>
<comment type="function">
    <text evidence="5">Responsible for synthesis of pseudouridine from uracil-516 in 16S ribosomal RNA.</text>
</comment>
<dbReference type="InterPro" id="IPR006145">
    <property type="entry name" value="PsdUridine_synth_RsuA/RluA"/>
</dbReference>
<dbReference type="PROSITE" id="PS50889">
    <property type="entry name" value="S4"/>
    <property type="match status" value="1"/>
</dbReference>
<dbReference type="Gene3D" id="3.10.290.10">
    <property type="entry name" value="RNA-binding S4 domain"/>
    <property type="match status" value="1"/>
</dbReference>
<evidence type="ECO:0000256" key="2">
    <source>
        <dbReference type="ARBA" id="ARBA00022884"/>
    </source>
</evidence>
<evidence type="ECO:0000256" key="7">
    <source>
        <dbReference type="RuleBase" id="RU003887"/>
    </source>
</evidence>
<proteinExistence type="inferred from homology"/>
<feature type="domain" description="Pseudouridine synthase RsuA/RluA-like" evidence="8">
    <location>
        <begin position="72"/>
        <end position="201"/>
    </location>
</feature>
<dbReference type="PANTHER" id="PTHR47683:SF4">
    <property type="entry name" value="PSEUDOURIDINE SYNTHASE"/>
    <property type="match status" value="1"/>
</dbReference>
<dbReference type="PANTHER" id="PTHR47683">
    <property type="entry name" value="PSEUDOURIDINE SYNTHASE FAMILY PROTEIN-RELATED"/>
    <property type="match status" value="1"/>
</dbReference>
<dbReference type="CDD" id="cd02553">
    <property type="entry name" value="PseudoU_synth_RsuA"/>
    <property type="match status" value="1"/>
</dbReference>
<dbReference type="OrthoDB" id="9807213at2"/>
<dbReference type="InterPro" id="IPR020103">
    <property type="entry name" value="PsdUridine_synth_cat_dom_sf"/>
</dbReference>
<dbReference type="EC" id="5.4.99.-" evidence="7"/>
<keyword evidence="3 7" id="KW-0413">Isomerase</keyword>
<name>A0A3E0UKQ8_9GAMM</name>
<comment type="caution">
    <text evidence="9">The sequence shown here is derived from an EMBL/GenBank/DDBJ whole genome shotgun (WGS) entry which is preliminary data.</text>
</comment>
<dbReference type="InterPro" id="IPR000748">
    <property type="entry name" value="PsdUridine_synth_RsuA/RluB/E/F"/>
</dbReference>
<dbReference type="GO" id="GO:0001522">
    <property type="term" value="P:pseudouridine synthesis"/>
    <property type="evidence" value="ECO:0007669"/>
    <property type="project" value="InterPro"/>
</dbReference>
<reference evidence="9 10" key="1">
    <citation type="submission" date="2018-08" db="EMBL/GenBank/DDBJ databases">
        <title>Thalassotalea euphylliae genome.</title>
        <authorList>
            <person name="Summers S."/>
            <person name="Rice S.A."/>
            <person name="Freckelton M.L."/>
            <person name="Nedved B.T."/>
            <person name="Hadfield M.G."/>
        </authorList>
    </citation>
    <scope>NUCLEOTIDE SEQUENCE [LARGE SCALE GENOMIC DNA]</scope>
    <source>
        <strain evidence="9 10">H2</strain>
    </source>
</reference>
<evidence type="ECO:0000313" key="10">
    <source>
        <dbReference type="Proteomes" id="UP000256999"/>
    </source>
</evidence>
<dbReference type="Pfam" id="PF00849">
    <property type="entry name" value="PseudoU_synth_2"/>
    <property type="match status" value="1"/>
</dbReference>
<evidence type="ECO:0000256" key="3">
    <source>
        <dbReference type="ARBA" id="ARBA00023235"/>
    </source>
</evidence>
<dbReference type="AlphaFoldDB" id="A0A3E0UKQ8"/>
<dbReference type="SUPFAM" id="SSF55174">
    <property type="entry name" value="Alpha-L RNA-binding motif"/>
    <property type="match status" value="1"/>
</dbReference>
<dbReference type="InterPro" id="IPR036986">
    <property type="entry name" value="S4_RNA-bd_sf"/>
</dbReference>
<evidence type="ECO:0000256" key="1">
    <source>
        <dbReference type="ARBA" id="ARBA00008348"/>
    </source>
</evidence>
<dbReference type="Gene3D" id="3.30.70.580">
    <property type="entry name" value="Pseudouridine synthase I, catalytic domain, N-terminal subdomain"/>
    <property type="match status" value="1"/>
</dbReference>
<dbReference type="InterPro" id="IPR020094">
    <property type="entry name" value="TruA/RsuA/RluB/E/F_N"/>
</dbReference>
<dbReference type="Gene3D" id="3.30.70.1560">
    <property type="entry name" value="Alpha-L RNA-binding motif"/>
    <property type="match status" value="1"/>
</dbReference>
<dbReference type="GO" id="GO:0160136">
    <property type="term" value="F:16S rRNA pseudouridine(516) synthase activity"/>
    <property type="evidence" value="ECO:0007669"/>
    <property type="project" value="UniProtKB-EC"/>
</dbReference>
<dbReference type="PROSITE" id="PS01149">
    <property type="entry name" value="PSI_RSU"/>
    <property type="match status" value="1"/>
</dbReference>
<dbReference type="InterPro" id="IPR042092">
    <property type="entry name" value="PsdUridine_s_RsuA/RluB/E/F_cat"/>
</dbReference>
<organism evidence="9 10">
    <name type="scientific">Thalassotalea euphylliae</name>
    <dbReference type="NCBI Taxonomy" id="1655234"/>
    <lineage>
        <taxon>Bacteria</taxon>
        <taxon>Pseudomonadati</taxon>
        <taxon>Pseudomonadota</taxon>
        <taxon>Gammaproteobacteria</taxon>
        <taxon>Alteromonadales</taxon>
        <taxon>Colwelliaceae</taxon>
        <taxon>Thalassotalea</taxon>
    </lineage>
</organism>
<dbReference type="GO" id="GO:0003723">
    <property type="term" value="F:RNA binding"/>
    <property type="evidence" value="ECO:0007669"/>
    <property type="project" value="UniProtKB-KW"/>
</dbReference>
<dbReference type="Proteomes" id="UP000256999">
    <property type="component" value="Unassembled WGS sequence"/>
</dbReference>
<dbReference type="InterPro" id="IPR018496">
    <property type="entry name" value="PsdUridine_synth_RsuA/RluB_CS"/>
</dbReference>
<evidence type="ECO:0000256" key="4">
    <source>
        <dbReference type="ARBA" id="ARBA00036749"/>
    </source>
</evidence>
<dbReference type="RefSeq" id="WP_116000990.1">
    <property type="nucleotide sequence ID" value="NZ_QUOV01000001.1"/>
</dbReference>